<dbReference type="SMART" id="SM00320">
    <property type="entry name" value="WD40"/>
    <property type="match status" value="3"/>
</dbReference>
<keyword evidence="1" id="KW-0853">WD repeat</keyword>
<dbReference type="PANTHER" id="PTHR19920:SF0">
    <property type="entry name" value="CYTOSOLIC IRON-SULFUR PROTEIN ASSEMBLY PROTEIN CIAO1-RELATED"/>
    <property type="match status" value="1"/>
</dbReference>
<dbReference type="GO" id="GO:0097361">
    <property type="term" value="C:cytosolic [4Fe-4S] assembly targeting complex"/>
    <property type="evidence" value="ECO:0007669"/>
    <property type="project" value="TreeGrafter"/>
</dbReference>
<dbReference type="OrthoDB" id="283099at2759"/>
<organism evidence="2 3">
    <name type="scientific">Paramecium sonneborni</name>
    <dbReference type="NCBI Taxonomy" id="65129"/>
    <lineage>
        <taxon>Eukaryota</taxon>
        <taxon>Sar</taxon>
        <taxon>Alveolata</taxon>
        <taxon>Ciliophora</taxon>
        <taxon>Intramacronucleata</taxon>
        <taxon>Oligohymenophorea</taxon>
        <taxon>Peniculida</taxon>
        <taxon>Parameciidae</taxon>
        <taxon>Paramecium</taxon>
    </lineage>
</organism>
<accession>A0A8S1NN27</accession>
<name>A0A8S1NN27_9CILI</name>
<reference evidence="2" key="1">
    <citation type="submission" date="2021-01" db="EMBL/GenBank/DDBJ databases">
        <authorList>
            <consortium name="Genoscope - CEA"/>
            <person name="William W."/>
        </authorList>
    </citation>
    <scope>NUCLEOTIDE SEQUENCE</scope>
</reference>
<dbReference type="AlphaFoldDB" id="A0A8S1NN27"/>
<proteinExistence type="predicted"/>
<protein>
    <submittedName>
        <fullName evidence="2">Uncharacterized protein</fullName>
    </submittedName>
</protein>
<dbReference type="GO" id="GO:0016226">
    <property type="term" value="P:iron-sulfur cluster assembly"/>
    <property type="evidence" value="ECO:0007669"/>
    <property type="project" value="TreeGrafter"/>
</dbReference>
<dbReference type="EMBL" id="CAJJDN010000056">
    <property type="protein sequence ID" value="CAD8090435.1"/>
    <property type="molecule type" value="Genomic_DNA"/>
</dbReference>
<dbReference type="Proteomes" id="UP000692954">
    <property type="component" value="Unassembled WGS sequence"/>
</dbReference>
<evidence type="ECO:0000313" key="2">
    <source>
        <dbReference type="EMBL" id="CAD8090435.1"/>
    </source>
</evidence>
<feature type="repeat" description="WD" evidence="1">
    <location>
        <begin position="119"/>
        <end position="151"/>
    </location>
</feature>
<dbReference type="PROSITE" id="PS50082">
    <property type="entry name" value="WD_REPEATS_2"/>
    <property type="match status" value="1"/>
</dbReference>
<gene>
    <name evidence="2" type="ORF">PSON_ATCC_30995.1.T0560012</name>
</gene>
<sequence length="344" mass="39951">MAQKQQQINIEFKKMAKSKEKRYYQLANQILYPQGIDCRAIACNQNFNLILLTIENKVHVFQFKKEALKLVQIISQNQKAVTTLNFSKYNPLFFFGSSDCSITVNSQNLIKNAKYIIKLKGHLAGVNCSILHPKENLLISGSDDFTIKFWNSTIQEWSYQQTIDQHKDSVRGLSINENGNQLISSGDDKQILVIEYSKDNIWKVKQMIEMFSYRILFISNESFIILPYLSNTFELYSLNQDGLFIKQNGFPIKNEGKYCSCFCPAVYIPEKNWLFLKNGINLSIFQFDFQSENNQFFQNCKINQTINLGHHKFCGTVSQNGEYLITWNARASQLDIRKINKQKI</sequence>
<evidence type="ECO:0000256" key="1">
    <source>
        <dbReference type="PROSITE-ProRule" id="PRU00221"/>
    </source>
</evidence>
<dbReference type="PANTHER" id="PTHR19920">
    <property type="entry name" value="WD40 PROTEIN CIAO1"/>
    <property type="match status" value="1"/>
</dbReference>
<comment type="caution">
    <text evidence="2">The sequence shown here is derived from an EMBL/GenBank/DDBJ whole genome shotgun (WGS) entry which is preliminary data.</text>
</comment>
<dbReference type="Pfam" id="PF00400">
    <property type="entry name" value="WD40"/>
    <property type="match status" value="2"/>
</dbReference>
<dbReference type="PROSITE" id="PS50294">
    <property type="entry name" value="WD_REPEATS_REGION"/>
    <property type="match status" value="1"/>
</dbReference>
<evidence type="ECO:0000313" key="3">
    <source>
        <dbReference type="Proteomes" id="UP000692954"/>
    </source>
</evidence>
<keyword evidence="3" id="KW-1185">Reference proteome</keyword>
<dbReference type="InterPro" id="IPR001680">
    <property type="entry name" value="WD40_rpt"/>
</dbReference>